<dbReference type="SUPFAM" id="SSF55315">
    <property type="entry name" value="L30e-like"/>
    <property type="match status" value="1"/>
</dbReference>
<dbReference type="EMBL" id="CAJVPD010000239">
    <property type="protein sequence ID" value="CAG8385359.1"/>
    <property type="molecule type" value="Genomic_DNA"/>
</dbReference>
<dbReference type="GO" id="GO:0000398">
    <property type="term" value="P:mRNA splicing, via spliceosome"/>
    <property type="evidence" value="ECO:0007669"/>
    <property type="project" value="UniProtKB-UniRule"/>
</dbReference>
<dbReference type="OrthoDB" id="6362633at2759"/>
<gene>
    <name evidence="12" type="ORF">PSALAMII_LOCUS6162</name>
</gene>
<dbReference type="Pfam" id="PF01248">
    <property type="entry name" value="Ribosomal_L7Ae"/>
    <property type="match status" value="1"/>
</dbReference>
<dbReference type="InterPro" id="IPR018492">
    <property type="entry name" value="Ribosomal_eL8/Nhp2"/>
</dbReference>
<keyword evidence="7 10" id="KW-0539">Nucleus</keyword>
<comment type="similarity">
    <text evidence="2 10">Belongs to the eukaryotic ribosomal protein eL8 family.</text>
</comment>
<proteinExistence type="inferred from homology"/>
<keyword evidence="5 10" id="KW-0694">RNA-binding</keyword>
<dbReference type="Proteomes" id="UP001152592">
    <property type="component" value="Unassembled WGS sequence"/>
</dbReference>
<keyword evidence="6" id="KW-0508">mRNA splicing</keyword>
<feature type="domain" description="Ribosomal protein eL8/eL30/eS12/Gadd45" evidence="11">
    <location>
        <begin position="27"/>
        <end position="115"/>
    </location>
</feature>
<evidence type="ECO:0000256" key="8">
    <source>
        <dbReference type="ARBA" id="ARBA00023274"/>
    </source>
</evidence>
<evidence type="ECO:0000256" key="3">
    <source>
        <dbReference type="ARBA" id="ARBA00022664"/>
    </source>
</evidence>
<dbReference type="PRINTS" id="PR00881">
    <property type="entry name" value="L7ARS6FAMILY"/>
</dbReference>
<evidence type="ECO:0000313" key="13">
    <source>
        <dbReference type="Proteomes" id="UP001152592"/>
    </source>
</evidence>
<dbReference type="InterPro" id="IPR004038">
    <property type="entry name" value="Ribosomal_eL8/eL30/eS12/Gad45"/>
</dbReference>
<organism evidence="12 13">
    <name type="scientific">Penicillium salamii</name>
    <dbReference type="NCBI Taxonomy" id="1612424"/>
    <lineage>
        <taxon>Eukaryota</taxon>
        <taxon>Fungi</taxon>
        <taxon>Dikarya</taxon>
        <taxon>Ascomycota</taxon>
        <taxon>Pezizomycotina</taxon>
        <taxon>Eurotiomycetes</taxon>
        <taxon>Eurotiomycetidae</taxon>
        <taxon>Eurotiales</taxon>
        <taxon>Aspergillaceae</taxon>
        <taxon>Penicillium</taxon>
    </lineage>
</organism>
<evidence type="ECO:0000256" key="1">
    <source>
        <dbReference type="ARBA" id="ARBA00004604"/>
    </source>
</evidence>
<dbReference type="GO" id="GO:0003723">
    <property type="term" value="F:RNA binding"/>
    <property type="evidence" value="ECO:0007669"/>
    <property type="project" value="UniProtKB-UniRule"/>
</dbReference>
<dbReference type="FunFam" id="3.30.1330.30:FF:000002">
    <property type="entry name" value="NHP2-like protein 1 homolog"/>
    <property type="match status" value="1"/>
</dbReference>
<comment type="function">
    <text evidence="10">Required for ribosome biogenesis. Part of a complex which catalyzes pseudouridylation of rRNA. This involves the isomerization of uridine such that the ribose is subsequently attached to C5, instead of the normal N1. Pseudouridine ('psi') residues may serve to stabilize the conformation of rRNAs.</text>
</comment>
<evidence type="ECO:0000256" key="7">
    <source>
        <dbReference type="ARBA" id="ARBA00023242"/>
    </source>
</evidence>
<dbReference type="PRINTS" id="PR00883">
    <property type="entry name" value="NUCLEARHMG"/>
</dbReference>
<comment type="subcellular location">
    <subcellularLocation>
        <location evidence="1 10">Nucleus</location>
        <location evidence="1 10">Nucleolus</location>
    </subcellularLocation>
</comment>
<name>A0A9W4NJ63_9EURO</name>
<dbReference type="PANTHER" id="PTHR23105">
    <property type="entry name" value="RIBOSOMAL PROTEIN L7AE FAMILY MEMBER"/>
    <property type="match status" value="1"/>
</dbReference>
<reference evidence="12" key="1">
    <citation type="submission" date="2021-07" db="EMBL/GenBank/DDBJ databases">
        <authorList>
            <person name="Branca A.L. A."/>
        </authorList>
    </citation>
    <scope>NUCLEOTIDE SEQUENCE</scope>
</reference>
<evidence type="ECO:0000256" key="5">
    <source>
        <dbReference type="ARBA" id="ARBA00022884"/>
    </source>
</evidence>
<dbReference type="Gene3D" id="3.30.1330.30">
    <property type="match status" value="1"/>
</dbReference>
<dbReference type="AlphaFoldDB" id="A0A9W4NJ63"/>
<protein>
    <recommendedName>
        <fullName evidence="10">H/ACA ribonucleoprotein complex subunit 2</fullName>
    </recommendedName>
    <alternativeName>
        <fullName evidence="10">Nucleolar protein family A member 2</fullName>
    </alternativeName>
</protein>
<evidence type="ECO:0000256" key="9">
    <source>
        <dbReference type="ARBA" id="ARBA00037456"/>
    </source>
</evidence>
<evidence type="ECO:0000256" key="2">
    <source>
        <dbReference type="ARBA" id="ARBA00007337"/>
    </source>
</evidence>
<evidence type="ECO:0000256" key="10">
    <source>
        <dbReference type="RuleBase" id="RU366039"/>
    </source>
</evidence>
<evidence type="ECO:0000256" key="4">
    <source>
        <dbReference type="ARBA" id="ARBA00022728"/>
    </source>
</evidence>
<dbReference type="InterPro" id="IPR002415">
    <property type="entry name" value="H/ACA_rnp_Nhp2-like"/>
</dbReference>
<comment type="caution">
    <text evidence="12">The sequence shown here is derived from an EMBL/GenBank/DDBJ whole genome shotgun (WGS) entry which is preliminary data.</text>
</comment>
<dbReference type="GO" id="GO:0031429">
    <property type="term" value="C:box H/ACA snoRNP complex"/>
    <property type="evidence" value="ECO:0007669"/>
    <property type="project" value="UniProtKB-UniRule"/>
</dbReference>
<dbReference type="GO" id="GO:0031120">
    <property type="term" value="P:snRNA pseudouridine synthesis"/>
    <property type="evidence" value="ECO:0007669"/>
    <property type="project" value="UniProtKB-UniRule"/>
</dbReference>
<keyword evidence="4" id="KW-0747">Spliceosome</keyword>
<evidence type="ECO:0000256" key="6">
    <source>
        <dbReference type="ARBA" id="ARBA00023187"/>
    </source>
</evidence>
<dbReference type="InterPro" id="IPR050257">
    <property type="entry name" value="eL8/uL1-like"/>
</dbReference>
<accession>A0A9W4NJ63</accession>
<keyword evidence="3" id="KW-0507">mRNA processing</keyword>
<evidence type="ECO:0000259" key="11">
    <source>
        <dbReference type="Pfam" id="PF01248"/>
    </source>
</evidence>
<dbReference type="InterPro" id="IPR029064">
    <property type="entry name" value="Ribosomal_eL30-like_sf"/>
</dbReference>
<keyword evidence="8 10" id="KW-0687">Ribonucleoprotein</keyword>
<sequence>MESSEIMNYGEIAWPMADEALTRDILTMLQQCTHYRQVKRGANEVTKAVRRHTSELVILAGDTTPIGIVMHLPLLCEERNIPYVYVPSKIAIGRACGVSRAVIAATITSNEGSDLAYQINLLKDRVEMLAI</sequence>
<dbReference type="GO" id="GO:0005681">
    <property type="term" value="C:spliceosomal complex"/>
    <property type="evidence" value="ECO:0007669"/>
    <property type="project" value="UniProtKB-KW"/>
</dbReference>
<evidence type="ECO:0000313" key="12">
    <source>
        <dbReference type="EMBL" id="CAG8385359.1"/>
    </source>
</evidence>
<comment type="function">
    <text evidence="9">Common component of the spliceosome and rRNA processing machinery. In association with the spliceosomal U4/U6.U5 tri-snRNP particle, required for splicing of pre-mRNA. In association with box C/D snoRNPs, required for processing of pre-ribosomal RNA (rRNA) and site-specific 2'-O-methylation of substrate RNAs. Essential for the accumulation and stability of U4 snRNA, U6 snRNA, and box C/D snoRNAs.</text>
</comment>